<comment type="pathway">
    <text evidence="23 24">tRNA modification; N(7)-methylguanine-tRNA biosynthesis.</text>
</comment>
<evidence type="ECO:0000256" key="12">
    <source>
        <dbReference type="ARBA" id="ARBA00022694"/>
    </source>
</evidence>
<comment type="subcellular location">
    <subcellularLocation>
        <location evidence="3">Mitochondrion inner membrane</location>
        <topology evidence="3">Multi-pass membrane protein</topology>
    </subcellularLocation>
    <subcellularLocation>
        <location evidence="2 24">Nucleus</location>
    </subcellularLocation>
</comment>
<dbReference type="Gene3D" id="1.50.40.10">
    <property type="entry name" value="Mitochondrial carrier domain"/>
    <property type="match status" value="1"/>
</dbReference>
<keyword evidence="13" id="KW-0677">Repeat</keyword>
<evidence type="ECO:0000256" key="18">
    <source>
        <dbReference type="ARBA" id="ARBA00023065"/>
    </source>
</evidence>
<evidence type="ECO:0000256" key="17">
    <source>
        <dbReference type="ARBA" id="ARBA00023004"/>
    </source>
</evidence>
<proteinExistence type="inferred from homology"/>
<evidence type="ECO:0000256" key="14">
    <source>
        <dbReference type="ARBA" id="ARBA00022792"/>
    </source>
</evidence>
<dbReference type="Gene3D" id="3.40.50.150">
    <property type="entry name" value="Vaccinia Virus protein VP39"/>
    <property type="match status" value="1"/>
</dbReference>
<dbReference type="GO" id="GO:0106143">
    <property type="term" value="C:tRNA (m7G46) methyltransferase complex"/>
    <property type="evidence" value="ECO:0007669"/>
    <property type="project" value="UniProtKB-ARBA"/>
</dbReference>
<feature type="binding site" evidence="24">
    <location>
        <begin position="225"/>
        <end position="227"/>
    </location>
    <ligand>
        <name>S-adenosyl-L-methionine</name>
        <dbReference type="ChEBI" id="CHEBI:59789"/>
    </ligand>
</feature>
<keyword evidence="9 24" id="KW-0808">Transferase</keyword>
<evidence type="ECO:0000256" key="4">
    <source>
        <dbReference type="ARBA" id="ARBA00006375"/>
    </source>
</evidence>
<organism evidence="27 28">
    <name type="scientific">Caenorhabditis bovis</name>
    <dbReference type="NCBI Taxonomy" id="2654633"/>
    <lineage>
        <taxon>Eukaryota</taxon>
        <taxon>Metazoa</taxon>
        <taxon>Ecdysozoa</taxon>
        <taxon>Nematoda</taxon>
        <taxon>Chromadorea</taxon>
        <taxon>Rhabditida</taxon>
        <taxon>Rhabditina</taxon>
        <taxon>Rhabditomorpha</taxon>
        <taxon>Rhabditoidea</taxon>
        <taxon>Rhabditidae</taxon>
        <taxon>Peloderinae</taxon>
        <taxon>Caenorhabditis</taxon>
    </lineage>
</organism>
<keyword evidence="5 26" id="KW-0813">Transport</keyword>
<feature type="repeat" description="Solcar" evidence="25">
    <location>
        <begin position="252"/>
        <end position="340"/>
    </location>
</feature>
<dbReference type="InterPro" id="IPR025763">
    <property type="entry name" value="Trm8_euk"/>
</dbReference>
<keyword evidence="11 25" id="KW-0812">Transmembrane</keyword>
<keyword evidence="8 24" id="KW-0489">Methyltransferase</keyword>
<dbReference type="EMBL" id="CADEPM010000004">
    <property type="protein sequence ID" value="CAB3404983.1"/>
    <property type="molecule type" value="Genomic_DNA"/>
</dbReference>
<evidence type="ECO:0000256" key="5">
    <source>
        <dbReference type="ARBA" id="ARBA00022448"/>
    </source>
</evidence>
<feature type="repeat" description="Solcar" evidence="25">
    <location>
        <begin position="349"/>
        <end position="433"/>
    </location>
</feature>
<evidence type="ECO:0000256" key="15">
    <source>
        <dbReference type="ARBA" id="ARBA00022884"/>
    </source>
</evidence>
<evidence type="ECO:0000256" key="2">
    <source>
        <dbReference type="ARBA" id="ARBA00004123"/>
    </source>
</evidence>
<dbReference type="GO" id="GO:0015093">
    <property type="term" value="F:ferrous iron transmembrane transporter activity"/>
    <property type="evidence" value="ECO:0007669"/>
    <property type="project" value="TreeGrafter"/>
</dbReference>
<dbReference type="PANTHER" id="PTHR45758:SF20">
    <property type="entry name" value="MITOFERRIN-2"/>
    <property type="match status" value="1"/>
</dbReference>
<comment type="catalytic activity">
    <reaction evidence="1 24">
        <text>guanosine(46) in tRNA + S-adenosyl-L-methionine = N(7)-methylguanosine(46) in tRNA + S-adenosyl-L-homocysteine</text>
        <dbReference type="Rhea" id="RHEA:42708"/>
        <dbReference type="Rhea" id="RHEA-COMP:10188"/>
        <dbReference type="Rhea" id="RHEA-COMP:10189"/>
        <dbReference type="ChEBI" id="CHEBI:57856"/>
        <dbReference type="ChEBI" id="CHEBI:59789"/>
        <dbReference type="ChEBI" id="CHEBI:74269"/>
        <dbReference type="ChEBI" id="CHEBI:74480"/>
        <dbReference type="EC" id="2.1.1.33"/>
    </reaction>
</comment>
<evidence type="ECO:0000256" key="21">
    <source>
        <dbReference type="ARBA" id="ARBA00023242"/>
    </source>
</evidence>
<keyword evidence="18" id="KW-0406">Ion transport</keyword>
<dbReference type="InterPro" id="IPR018108">
    <property type="entry name" value="MCP_transmembrane"/>
</dbReference>
<evidence type="ECO:0000256" key="3">
    <source>
        <dbReference type="ARBA" id="ARBA00004448"/>
    </source>
</evidence>
<keyword evidence="19" id="KW-0496">Mitochondrion</keyword>
<feature type="active site" evidence="24">
    <location>
        <position position="150"/>
    </location>
</feature>
<dbReference type="FunFam" id="3.40.50.150:FF:000060">
    <property type="entry name" value="tRNA (guanine-N(7)-)-methyltransferase"/>
    <property type="match status" value="1"/>
</dbReference>
<reference evidence="27 28" key="1">
    <citation type="submission" date="2020-04" db="EMBL/GenBank/DDBJ databases">
        <authorList>
            <person name="Laetsch R D."/>
            <person name="Stevens L."/>
            <person name="Kumar S."/>
            <person name="Blaxter L. M."/>
        </authorList>
    </citation>
    <scope>NUCLEOTIDE SEQUENCE [LARGE SCALE GENOMIC DNA]</scope>
</reference>
<feature type="binding site" evidence="24">
    <location>
        <position position="69"/>
    </location>
    <ligand>
        <name>S-adenosyl-L-methionine</name>
        <dbReference type="ChEBI" id="CHEBI:59789"/>
    </ligand>
</feature>
<feature type="repeat" description="Solcar" evidence="25">
    <location>
        <begin position="440"/>
        <end position="540"/>
    </location>
</feature>
<keyword evidence="15 24" id="KW-0694">RNA-binding</keyword>
<evidence type="ECO:0000256" key="11">
    <source>
        <dbReference type="ARBA" id="ARBA00022692"/>
    </source>
</evidence>
<evidence type="ECO:0000256" key="7">
    <source>
        <dbReference type="ARBA" id="ARBA00022555"/>
    </source>
</evidence>
<comment type="caution">
    <text evidence="27">The sequence shown here is derived from an EMBL/GenBank/DDBJ whole genome shotgun (WGS) entry which is preliminary data.</text>
</comment>
<evidence type="ECO:0000256" key="19">
    <source>
        <dbReference type="ARBA" id="ARBA00023128"/>
    </source>
</evidence>
<keyword evidence="10 24" id="KW-0949">S-adenosyl-L-methionine</keyword>
<evidence type="ECO:0000256" key="6">
    <source>
        <dbReference type="ARBA" id="ARBA00022496"/>
    </source>
</evidence>
<dbReference type="GO" id="GO:0048250">
    <property type="term" value="P:iron import into the mitochondrion"/>
    <property type="evidence" value="ECO:0007669"/>
    <property type="project" value="TreeGrafter"/>
</dbReference>
<dbReference type="GO" id="GO:0005743">
    <property type="term" value="C:mitochondrial inner membrane"/>
    <property type="evidence" value="ECO:0007669"/>
    <property type="project" value="UniProtKB-SubCell"/>
</dbReference>
<dbReference type="GO" id="GO:0005634">
    <property type="term" value="C:nucleus"/>
    <property type="evidence" value="ECO:0007669"/>
    <property type="project" value="UniProtKB-SubCell"/>
</dbReference>
<evidence type="ECO:0000313" key="28">
    <source>
        <dbReference type="Proteomes" id="UP000494206"/>
    </source>
</evidence>
<evidence type="ECO:0000256" key="9">
    <source>
        <dbReference type="ARBA" id="ARBA00022679"/>
    </source>
</evidence>
<evidence type="ECO:0000256" key="16">
    <source>
        <dbReference type="ARBA" id="ARBA00022989"/>
    </source>
</evidence>
<dbReference type="InterPro" id="IPR029063">
    <property type="entry name" value="SAM-dependent_MTases_sf"/>
</dbReference>
<dbReference type="SUPFAM" id="SSF103506">
    <property type="entry name" value="Mitochondrial carrier"/>
    <property type="match status" value="1"/>
</dbReference>
<keyword evidence="17" id="KW-0408">Iron</keyword>
<dbReference type="FunFam" id="1.50.40.10:FF:000127">
    <property type="entry name" value="MC family mitochondrial carrier protein"/>
    <property type="match status" value="1"/>
</dbReference>
<evidence type="ECO:0000256" key="25">
    <source>
        <dbReference type="PROSITE-ProRule" id="PRU00282"/>
    </source>
</evidence>
<evidence type="ECO:0000256" key="8">
    <source>
        <dbReference type="ARBA" id="ARBA00022603"/>
    </source>
</evidence>
<keyword evidence="16" id="KW-1133">Transmembrane helix</keyword>
<protein>
    <recommendedName>
        <fullName evidence="24">tRNA (guanine-N(7)-)-methyltransferase</fullName>
        <ecNumber evidence="24">2.1.1.33</ecNumber>
    </recommendedName>
    <alternativeName>
        <fullName evidence="24">tRNA (guanine(46)-N(7))-methyltransferase</fullName>
    </alternativeName>
    <alternativeName>
        <fullName evidence="24">tRNA(m7G46)-methyltransferase</fullName>
    </alternativeName>
</protein>
<dbReference type="PROSITE" id="PS51625">
    <property type="entry name" value="SAM_MT_TRMB"/>
    <property type="match status" value="1"/>
</dbReference>
<dbReference type="Pfam" id="PF02390">
    <property type="entry name" value="Methyltransf_4"/>
    <property type="match status" value="1"/>
</dbReference>
<evidence type="ECO:0000256" key="13">
    <source>
        <dbReference type="ARBA" id="ARBA00022737"/>
    </source>
</evidence>
<dbReference type="Proteomes" id="UP000494206">
    <property type="component" value="Unassembled WGS sequence"/>
</dbReference>
<comment type="similarity">
    <text evidence="4 26">Belongs to the mitochondrial carrier (TC 2.A.29) family.</text>
</comment>
<dbReference type="PROSITE" id="PS50920">
    <property type="entry name" value="SOLCAR"/>
    <property type="match status" value="3"/>
</dbReference>
<feature type="binding site" evidence="24">
    <location>
        <begin position="127"/>
        <end position="128"/>
    </location>
    <ligand>
        <name>S-adenosyl-L-methionine</name>
        <dbReference type="ChEBI" id="CHEBI:59789"/>
    </ligand>
</feature>
<evidence type="ECO:0000256" key="1">
    <source>
        <dbReference type="ARBA" id="ARBA00000142"/>
    </source>
</evidence>
<dbReference type="AlphaFoldDB" id="A0A8S1EXP0"/>
<evidence type="ECO:0000256" key="20">
    <source>
        <dbReference type="ARBA" id="ARBA00023136"/>
    </source>
</evidence>
<dbReference type="PANTHER" id="PTHR45758">
    <property type="entry name" value="MITOFERRIN-1-RELATED"/>
    <property type="match status" value="1"/>
</dbReference>
<keyword evidence="6" id="KW-0410">Iron transport</keyword>
<evidence type="ECO:0000256" key="10">
    <source>
        <dbReference type="ARBA" id="ARBA00022691"/>
    </source>
</evidence>
<dbReference type="NCBIfam" id="TIGR00091">
    <property type="entry name" value="tRNA (guanosine(46)-N7)-methyltransferase TrmB"/>
    <property type="match status" value="1"/>
</dbReference>
<evidence type="ECO:0000256" key="22">
    <source>
        <dbReference type="ARBA" id="ARBA00057032"/>
    </source>
</evidence>
<evidence type="ECO:0000313" key="27">
    <source>
        <dbReference type="EMBL" id="CAB3404983.1"/>
    </source>
</evidence>
<keyword evidence="7 24" id="KW-0820">tRNA-binding</keyword>
<dbReference type="InterPro" id="IPR023395">
    <property type="entry name" value="MCP_dom_sf"/>
</dbReference>
<evidence type="ECO:0000256" key="24">
    <source>
        <dbReference type="HAMAP-Rule" id="MF_03055"/>
    </source>
</evidence>
<accession>A0A8S1EXP0</accession>
<dbReference type="GO" id="GO:0008176">
    <property type="term" value="F:tRNA (guanine(46)-N7)-methyltransferase activity"/>
    <property type="evidence" value="ECO:0007669"/>
    <property type="project" value="UniProtKB-UniRule"/>
</dbReference>
<comment type="similarity">
    <text evidence="24">Belongs to the class I-like SAM-binding methyltransferase superfamily. TrmB family.</text>
</comment>
<gene>
    <name evidence="24" type="primary">metl-1</name>
    <name evidence="27" type="ORF">CBOVIS_LOCUS7237</name>
</gene>
<keyword evidence="14" id="KW-0999">Mitochondrion inner membrane</keyword>
<dbReference type="OrthoDB" id="43906at2759"/>
<dbReference type="SUPFAM" id="SSF53335">
    <property type="entry name" value="S-adenosyl-L-methionine-dependent methyltransferases"/>
    <property type="match status" value="1"/>
</dbReference>
<keyword evidence="21 24" id="KW-0539">Nucleus</keyword>
<comment type="function">
    <text evidence="24">Catalyzes the formation of N(7)-methylguanine at position 46 (m7G46) in tRNA.</text>
</comment>
<keyword evidence="28" id="KW-1185">Reference proteome</keyword>
<evidence type="ECO:0000256" key="23">
    <source>
        <dbReference type="ARBA" id="ARBA00060552"/>
    </source>
</evidence>
<keyword evidence="12 24" id="KW-0819">tRNA processing</keyword>
<keyword evidence="20 25" id="KW-0472">Membrane</keyword>
<dbReference type="GO" id="GO:0000049">
    <property type="term" value="F:tRNA binding"/>
    <property type="evidence" value="ECO:0007669"/>
    <property type="project" value="UniProtKB-UniRule"/>
</dbReference>
<dbReference type="InterPro" id="IPR003358">
    <property type="entry name" value="tRNA_(Gua-N-7)_MeTrfase_Trmb"/>
</dbReference>
<comment type="function">
    <text evidence="22">Mitochondrial iron transporter that mediates iron uptake. Probably required for heme synthesis of hemoproteins and Fe-S cluster assembly.</text>
</comment>
<feature type="binding site" evidence="24">
    <location>
        <begin position="92"/>
        <end position="93"/>
    </location>
    <ligand>
        <name>S-adenosyl-L-methionine</name>
        <dbReference type="ChEBI" id="CHEBI:59789"/>
    </ligand>
</feature>
<evidence type="ECO:0000256" key="26">
    <source>
        <dbReference type="RuleBase" id="RU000488"/>
    </source>
</evidence>
<dbReference type="FunFam" id="1.50.40.10:FF:000054">
    <property type="entry name" value="Mitochondrial carrier"/>
    <property type="match status" value="1"/>
</dbReference>
<dbReference type="EC" id="2.1.1.33" evidence="24"/>
<dbReference type="Pfam" id="PF00153">
    <property type="entry name" value="Mito_carr"/>
    <property type="match status" value="3"/>
</dbReference>
<name>A0A8S1EXP0_9PELO</name>
<dbReference type="HAMAP" id="MF_03055">
    <property type="entry name" value="tRNA_methyltr_TrmB_euk"/>
    <property type="match status" value="1"/>
</dbReference>
<feature type="binding site" evidence="24">
    <location>
        <position position="147"/>
    </location>
    <ligand>
        <name>S-adenosyl-L-methionine</name>
        <dbReference type="ChEBI" id="CHEBI:59789"/>
    </ligand>
</feature>
<sequence length="549" mass="62472">MSLAMELDPKPTCETVPGLPQKKFYRQRAHSNPHSDHDIDYPISPDKMDWTKLYGDFAIGRTVEFADIGCGYGGLLMRLSPLFPDTLMVGMEIRVKVSDFVCEKIKALRKHHEDTGAYRNIACLRTNAMKYMENYFHKHQLSKMFFLFPDPHFKNKKHKWRIITPSLLSEYAYVLRPQGLIYTITDVKDLHDWMVKHLTEHPLYERLTEQELEADPVVGLLYESTEEGQKNWFWAMTGVGEDEYESLPTHSIPLQVHLAAGALAGAVEHCVMFPFDSVKTRMQSLCPCPETKCPTPVHSLMSIVKREGWLRPLRGVNAVAAGSMPAHALYFTVYEMLKNYLTGNTSGHMNTWAYGVSGIVATLIHDAVMNPAEVVKQRMQMAFSPYGSSLECVRCIYNREGIAAFYRSYTTQLAMNIPFQTIHFMNYEFWQHVLNPEHKYDPKSHLIAGGLAGGLAAALTTPMDCVKTVLNTQQSAETDPVNRRIFLQARYRYRGISDAVRTIYTQRGINGFACGLQARVIFQVPATALSWSVYELFKFVLSFEQDKSA</sequence>